<feature type="transmembrane region" description="Helical" evidence="1">
    <location>
        <begin position="16"/>
        <end position="37"/>
    </location>
</feature>
<evidence type="ECO:0000313" key="2">
    <source>
        <dbReference type="EMBL" id="PTX19489.1"/>
    </source>
</evidence>
<dbReference type="SUPFAM" id="SSF48452">
    <property type="entry name" value="TPR-like"/>
    <property type="match status" value="1"/>
</dbReference>
<dbReference type="InterPro" id="IPR011990">
    <property type="entry name" value="TPR-like_helical_dom_sf"/>
</dbReference>
<proteinExistence type="predicted"/>
<evidence type="ECO:0000313" key="3">
    <source>
        <dbReference type="Proteomes" id="UP000244225"/>
    </source>
</evidence>
<dbReference type="InterPro" id="IPR019734">
    <property type="entry name" value="TPR_rpt"/>
</dbReference>
<dbReference type="OrthoDB" id="973593at2"/>
<protein>
    <submittedName>
        <fullName evidence="2">Uncharacterized membrane protein YbhN (UPF0104 family)</fullName>
    </submittedName>
</protein>
<feature type="transmembrane region" description="Helical" evidence="1">
    <location>
        <begin position="173"/>
        <end position="192"/>
    </location>
</feature>
<dbReference type="Proteomes" id="UP000244225">
    <property type="component" value="Unassembled WGS sequence"/>
</dbReference>
<feature type="transmembrane region" description="Helical" evidence="1">
    <location>
        <begin position="247"/>
        <end position="266"/>
    </location>
</feature>
<dbReference type="SMART" id="SM00028">
    <property type="entry name" value="TPR"/>
    <property type="match status" value="3"/>
</dbReference>
<comment type="caution">
    <text evidence="2">The sequence shown here is derived from an EMBL/GenBank/DDBJ whole genome shotgun (WGS) entry which is preliminary data.</text>
</comment>
<dbReference type="EMBL" id="QBKI01000004">
    <property type="protein sequence ID" value="PTX19489.1"/>
    <property type="molecule type" value="Genomic_DNA"/>
</dbReference>
<feature type="transmembrane region" description="Helical" evidence="1">
    <location>
        <begin position="316"/>
        <end position="336"/>
    </location>
</feature>
<sequence>MSKIKFWEKWDTHTRYPYLFLLLLGVLALGLGVYYFFTGESSLFAWDKLTDLQVVPVPVSEVPALLEGFTLSADGYLLLEQYDVALPEANTAAAGVLLLILGVSLAFYTAAISTMRQLPYFAGILLLMLFLATFNFDLLEIFGGAGQTTLLVSIVLFALGSYAFQAFLPNTGFGLRVLAMLGVVAVLGLLIYTEADFTPELITLHLVSYSSLGLLAATVIFMLWVSFENVNALLWINTQAKSPERRFSMWQFILISILYLLTLVLLYLRHLGYFDAELIPINPYVILLLSTVAGFWGMRQREAFYGRLFPFRPTGAVLYLVFAILAFLSIGYAFATANDSLTLLYRNLIVYTHLAFGFGFFAYVMINFGRLLEQRLQVYKVVYEPRTFSLFSFFIMSLVICVILIMRTQYRSYFQMQAGYYSYVGDLYRASGNNILAKRFYEESNVYDNGNVKANYSLASMYRQENQRNQEILLLKEAIDRRPNPKLYIRLANLYDEKQYFFEKLYVLQQGAEKFPESSEIYNNLALLYTQTSVQDSTEYYFNLAQEYGPGNEVVRSNRLAYYTRQAMLEPAKLVLEESRKGKYKTLRSNQAVLRQLLGLEPQDRERFMPDSLEQVEDFTLFYNQTISSLSKGDTARLKHINDYLAAPGNQLFFSDLIFLKGLVHHYNGLPREGRRLMENLALQMENQSGYYYNTLALWMMEEKNYRAAASYFKQAKDHGYAQAYLAHGYALAMAHRPEAAVGALEEVAYTENEAAIAVAQSMATLLRQDLDSVLVQATDKEKLQYLLTYLPTLNLDQVNSLASSIQEKDLKRHALVTRVEYLLNKRRWKLAYDAIKEAGDMLRPEGELRSALNLLQLKLWLYTEKYDVLLNRMDRLHLNDRDKRMALYFKARVAEVRGRTEEAATRYDQAVKMLAYDEETLLAAANFFRKQDPDGDKAYNILLDGITYNPYAAQLYKAYALESIDQGLVSYATQAAETLRDLLPPAEYATFIEELEQKRQEAENRVENWQL</sequence>
<dbReference type="RefSeq" id="WP_108211599.1">
    <property type="nucleotide sequence ID" value="NZ_QBKI01000004.1"/>
</dbReference>
<feature type="transmembrane region" description="Helical" evidence="1">
    <location>
        <begin position="348"/>
        <end position="368"/>
    </location>
</feature>
<name>A0A2T5YJK1_9BACT</name>
<keyword evidence="1" id="KW-1133">Transmembrane helix</keyword>
<feature type="transmembrane region" description="Helical" evidence="1">
    <location>
        <begin position="118"/>
        <end position="136"/>
    </location>
</feature>
<dbReference type="Gene3D" id="1.25.40.10">
    <property type="entry name" value="Tetratricopeptide repeat domain"/>
    <property type="match status" value="1"/>
</dbReference>
<evidence type="ECO:0000256" key="1">
    <source>
        <dbReference type="SAM" id="Phobius"/>
    </source>
</evidence>
<feature type="transmembrane region" description="Helical" evidence="1">
    <location>
        <begin position="204"/>
        <end position="227"/>
    </location>
</feature>
<feature type="transmembrane region" description="Helical" evidence="1">
    <location>
        <begin position="91"/>
        <end position="112"/>
    </location>
</feature>
<dbReference type="AlphaFoldDB" id="A0A2T5YJK1"/>
<gene>
    <name evidence="2" type="ORF">C8N40_104221</name>
</gene>
<accession>A0A2T5YJK1</accession>
<keyword evidence="1" id="KW-0812">Transmembrane</keyword>
<keyword evidence="3" id="KW-1185">Reference proteome</keyword>
<organism evidence="2 3">
    <name type="scientific">Pontibacter mucosus</name>
    <dbReference type="NCBI Taxonomy" id="1649266"/>
    <lineage>
        <taxon>Bacteria</taxon>
        <taxon>Pseudomonadati</taxon>
        <taxon>Bacteroidota</taxon>
        <taxon>Cytophagia</taxon>
        <taxon>Cytophagales</taxon>
        <taxon>Hymenobacteraceae</taxon>
        <taxon>Pontibacter</taxon>
    </lineage>
</organism>
<feature type="transmembrane region" description="Helical" evidence="1">
    <location>
        <begin position="278"/>
        <end position="296"/>
    </location>
</feature>
<keyword evidence="1" id="KW-0472">Membrane</keyword>
<feature type="transmembrane region" description="Helical" evidence="1">
    <location>
        <begin position="148"/>
        <end position="167"/>
    </location>
</feature>
<reference evidence="2 3" key="1">
    <citation type="submission" date="2018-04" db="EMBL/GenBank/DDBJ databases">
        <title>Genomic Encyclopedia of Archaeal and Bacterial Type Strains, Phase II (KMG-II): from individual species to whole genera.</title>
        <authorList>
            <person name="Goeker M."/>
        </authorList>
    </citation>
    <scope>NUCLEOTIDE SEQUENCE [LARGE SCALE GENOMIC DNA]</scope>
    <source>
        <strain evidence="2 3">DSM 100162</strain>
    </source>
</reference>
<feature type="transmembrane region" description="Helical" evidence="1">
    <location>
        <begin position="388"/>
        <end position="406"/>
    </location>
</feature>